<dbReference type="Gramene" id="KVH98086">
    <property type="protein sequence ID" value="KVH98086"/>
    <property type="gene ID" value="Ccrd_023697"/>
</dbReference>
<protein>
    <submittedName>
        <fullName evidence="2">Uncharacterized protein</fullName>
    </submittedName>
</protein>
<evidence type="ECO:0000313" key="3">
    <source>
        <dbReference type="Proteomes" id="UP000243975"/>
    </source>
</evidence>
<keyword evidence="1" id="KW-0472">Membrane</keyword>
<name>A0A103XWG8_CYNCS</name>
<evidence type="ECO:0000313" key="2">
    <source>
        <dbReference type="EMBL" id="KVH98086.1"/>
    </source>
</evidence>
<accession>A0A103XWG8</accession>
<dbReference type="PANTHER" id="PTHR34774">
    <property type="entry name" value="EPHRIN-A3 PROTEIN"/>
    <property type="match status" value="1"/>
</dbReference>
<gene>
    <name evidence="2" type="ORF">Ccrd_023697</name>
</gene>
<feature type="transmembrane region" description="Helical" evidence="1">
    <location>
        <begin position="39"/>
        <end position="59"/>
    </location>
</feature>
<dbReference type="PANTHER" id="PTHR34774:SF1">
    <property type="entry name" value="EPHRIN-A3 PROTEIN"/>
    <property type="match status" value="1"/>
</dbReference>
<organism evidence="2 3">
    <name type="scientific">Cynara cardunculus var. scolymus</name>
    <name type="common">Globe artichoke</name>
    <name type="synonym">Cynara scolymus</name>
    <dbReference type="NCBI Taxonomy" id="59895"/>
    <lineage>
        <taxon>Eukaryota</taxon>
        <taxon>Viridiplantae</taxon>
        <taxon>Streptophyta</taxon>
        <taxon>Embryophyta</taxon>
        <taxon>Tracheophyta</taxon>
        <taxon>Spermatophyta</taxon>
        <taxon>Magnoliopsida</taxon>
        <taxon>eudicotyledons</taxon>
        <taxon>Gunneridae</taxon>
        <taxon>Pentapetalae</taxon>
        <taxon>asterids</taxon>
        <taxon>campanulids</taxon>
        <taxon>Asterales</taxon>
        <taxon>Asteraceae</taxon>
        <taxon>Carduoideae</taxon>
        <taxon>Cardueae</taxon>
        <taxon>Carduinae</taxon>
        <taxon>Cynara</taxon>
    </lineage>
</organism>
<keyword evidence="1" id="KW-0812">Transmembrane</keyword>
<dbReference type="EMBL" id="LEKV01003810">
    <property type="protein sequence ID" value="KVH98086.1"/>
    <property type="molecule type" value="Genomic_DNA"/>
</dbReference>
<dbReference type="AlphaFoldDB" id="A0A103XWG8"/>
<keyword evidence="1" id="KW-1133">Transmembrane helix</keyword>
<keyword evidence="3" id="KW-1185">Reference proteome</keyword>
<proteinExistence type="predicted"/>
<dbReference type="Proteomes" id="UP000243975">
    <property type="component" value="Unassembled WGS sequence"/>
</dbReference>
<dbReference type="STRING" id="59895.A0A103XWG8"/>
<evidence type="ECO:0000256" key="1">
    <source>
        <dbReference type="SAM" id="Phobius"/>
    </source>
</evidence>
<sequence>MVVVDTQVRTPTPKPNPLLDLTKQSELGSFSTIIRRHQFLLTALALLAFLCTVYLYFAVTLGEDNSCSGLTVTQKALCHAQHVKQTVAKGKMKIL</sequence>
<reference evidence="2 3" key="1">
    <citation type="journal article" date="2016" name="Sci. Rep.">
        <title>The genome sequence of the outbreeding globe artichoke constructed de novo incorporating a phase-aware low-pass sequencing strategy of F1 progeny.</title>
        <authorList>
            <person name="Scaglione D."/>
            <person name="Reyes-Chin-Wo S."/>
            <person name="Acquadro A."/>
            <person name="Froenicke L."/>
            <person name="Portis E."/>
            <person name="Beitel C."/>
            <person name="Tirone M."/>
            <person name="Mauro R."/>
            <person name="Lo Monaco A."/>
            <person name="Mauromicale G."/>
            <person name="Faccioli P."/>
            <person name="Cattivelli L."/>
            <person name="Rieseberg L."/>
            <person name="Michelmore R."/>
            <person name="Lanteri S."/>
        </authorList>
    </citation>
    <scope>NUCLEOTIDE SEQUENCE [LARGE SCALE GENOMIC DNA]</scope>
    <source>
        <strain evidence="2">2C</strain>
    </source>
</reference>
<comment type="caution">
    <text evidence="2">The sequence shown here is derived from an EMBL/GenBank/DDBJ whole genome shotgun (WGS) entry which is preliminary data.</text>
</comment>
<dbReference type="OMA" id="MATIMIE"/>